<reference evidence="1" key="2">
    <citation type="journal article" date="2023" name="Microbiol Resour">
        <title>Decontamination and Annotation of the Draft Genome Sequence of the Oomycete Lagenidium giganteum ARSEF 373.</title>
        <authorList>
            <person name="Morgan W.R."/>
            <person name="Tartar A."/>
        </authorList>
    </citation>
    <scope>NUCLEOTIDE SEQUENCE</scope>
    <source>
        <strain evidence="1">ARSEF 373</strain>
    </source>
</reference>
<sequence>MAMLFHKSRNHHQRSLALLRQHASLFQVRTVGKTLIEPGAVDVHGPWAYRVTKFWFNDTDSVVEEGMYKLDSTSIVWRAFGKYLKLDAFLPSVRYESEGTSNALTSEQVFNMMKHPRSRIDTATAWSNPIRIARSRSLCRPLAPFGAASSVSSAMETYLPGAGLLTRIAQQTRF</sequence>
<dbReference type="AlphaFoldDB" id="A0AAV2YUH1"/>
<protein>
    <submittedName>
        <fullName evidence="1">Uncharacterized protein</fullName>
    </submittedName>
</protein>
<comment type="caution">
    <text evidence="1">The sequence shown here is derived from an EMBL/GenBank/DDBJ whole genome shotgun (WGS) entry which is preliminary data.</text>
</comment>
<accession>A0AAV2YUH1</accession>
<gene>
    <name evidence="1" type="ORF">N0F65_007054</name>
</gene>
<reference evidence="1" key="1">
    <citation type="submission" date="2022-11" db="EMBL/GenBank/DDBJ databases">
        <authorList>
            <person name="Morgan W.R."/>
            <person name="Tartar A."/>
        </authorList>
    </citation>
    <scope>NUCLEOTIDE SEQUENCE</scope>
    <source>
        <strain evidence="1">ARSEF 373</strain>
    </source>
</reference>
<keyword evidence="2" id="KW-1185">Reference proteome</keyword>
<name>A0AAV2YUH1_9STRA</name>
<evidence type="ECO:0000313" key="1">
    <source>
        <dbReference type="EMBL" id="DAZ98555.1"/>
    </source>
</evidence>
<organism evidence="1 2">
    <name type="scientific">Lagenidium giganteum</name>
    <dbReference type="NCBI Taxonomy" id="4803"/>
    <lineage>
        <taxon>Eukaryota</taxon>
        <taxon>Sar</taxon>
        <taxon>Stramenopiles</taxon>
        <taxon>Oomycota</taxon>
        <taxon>Peronosporomycetes</taxon>
        <taxon>Pythiales</taxon>
        <taxon>Pythiaceae</taxon>
    </lineage>
</organism>
<proteinExistence type="predicted"/>
<dbReference type="EMBL" id="DAKRPA010000104">
    <property type="protein sequence ID" value="DAZ98555.1"/>
    <property type="molecule type" value="Genomic_DNA"/>
</dbReference>
<dbReference type="Proteomes" id="UP001146120">
    <property type="component" value="Unassembled WGS sequence"/>
</dbReference>
<evidence type="ECO:0000313" key="2">
    <source>
        <dbReference type="Proteomes" id="UP001146120"/>
    </source>
</evidence>